<dbReference type="InterPro" id="IPR007791">
    <property type="entry name" value="DjlA_N"/>
</dbReference>
<accession>A0A4Z0WI30</accession>
<evidence type="ECO:0000313" key="2">
    <source>
        <dbReference type="EMBL" id="TGG95416.1"/>
    </source>
</evidence>
<protein>
    <submittedName>
        <fullName evidence="2">TerB family tellurite resistance protein</fullName>
    </submittedName>
</protein>
<dbReference type="CDD" id="cd07313">
    <property type="entry name" value="terB_like_2"/>
    <property type="match status" value="1"/>
</dbReference>
<dbReference type="Pfam" id="PF05099">
    <property type="entry name" value="TerB"/>
    <property type="match status" value="1"/>
</dbReference>
<comment type="caution">
    <text evidence="2">The sequence shown here is derived from an EMBL/GenBank/DDBJ whole genome shotgun (WGS) entry which is preliminary data.</text>
</comment>
<keyword evidence="3" id="KW-1185">Reference proteome</keyword>
<dbReference type="SUPFAM" id="SSF158682">
    <property type="entry name" value="TerB-like"/>
    <property type="match status" value="1"/>
</dbReference>
<name>A0A4Z0WI30_9GAMM</name>
<proteinExistence type="predicted"/>
<reference evidence="2 3" key="1">
    <citation type="submission" date="2019-04" db="EMBL/GenBank/DDBJ databases">
        <title>Natronospirillum operosus gen. nov., sp. nov., a haloalkaliphilic satellite isolated from decaying biomass of laboratory culture of cyanobacterium Geitlerinema sp. and proposal of Natronospirillaceae fam. nov. and Saccharospirillaceae fam. nov.</title>
        <authorList>
            <person name="Kevbrin V."/>
            <person name="Boltyanskaya Y."/>
            <person name="Koziaeva V."/>
            <person name="Grouzdev D.S."/>
            <person name="Park M."/>
            <person name="Cho J."/>
        </authorList>
    </citation>
    <scope>NUCLEOTIDE SEQUENCE [LARGE SCALE GENOMIC DNA]</scope>
    <source>
        <strain evidence="2 3">G-116</strain>
    </source>
</reference>
<dbReference type="RefSeq" id="WP_135481068.1">
    <property type="nucleotide sequence ID" value="NZ_SRMF01000001.1"/>
</dbReference>
<dbReference type="Gene3D" id="1.10.3680.10">
    <property type="entry name" value="TerB-like"/>
    <property type="match status" value="1"/>
</dbReference>
<dbReference type="InterPro" id="IPR029024">
    <property type="entry name" value="TerB-like"/>
</dbReference>
<dbReference type="AlphaFoldDB" id="A0A4Z0WI30"/>
<gene>
    <name evidence="2" type="ORF">E4656_03045</name>
</gene>
<sequence length="149" mass="17339">MLQKLFQWFEQEAEEPEKDTRVELAAAVLMVEVIMADHEVSADEEQVLKERISESLKLPDDEVEAMMAEARKEQEQTLDLYQYTTVINEQFSPTEKYLLLVDLWLLAYANGNVHRYEDALVRKVSDLLYMSHSDFIQAKHEARDQSAAD</sequence>
<feature type="domain" description="Co-chaperone DjlA N-terminal" evidence="1">
    <location>
        <begin position="23"/>
        <end position="140"/>
    </location>
</feature>
<evidence type="ECO:0000259" key="1">
    <source>
        <dbReference type="Pfam" id="PF05099"/>
    </source>
</evidence>
<dbReference type="EMBL" id="SRMF01000001">
    <property type="protein sequence ID" value="TGG95416.1"/>
    <property type="molecule type" value="Genomic_DNA"/>
</dbReference>
<dbReference type="OrthoDB" id="5294347at2"/>
<evidence type="ECO:0000313" key="3">
    <source>
        <dbReference type="Proteomes" id="UP000297475"/>
    </source>
</evidence>
<organism evidence="2 3">
    <name type="scientific">Natronospirillum operosum</name>
    <dbReference type="NCBI Taxonomy" id="2759953"/>
    <lineage>
        <taxon>Bacteria</taxon>
        <taxon>Pseudomonadati</taxon>
        <taxon>Pseudomonadota</taxon>
        <taxon>Gammaproteobacteria</taxon>
        <taxon>Oceanospirillales</taxon>
        <taxon>Natronospirillaceae</taxon>
        <taxon>Natronospirillum</taxon>
    </lineage>
</organism>
<dbReference type="Proteomes" id="UP000297475">
    <property type="component" value="Unassembled WGS sequence"/>
</dbReference>